<protein>
    <submittedName>
        <fullName evidence="1">Major facilitator superfamily domain-containing protein</fullName>
    </submittedName>
</protein>
<reference evidence="1 2" key="1">
    <citation type="journal article" date="2018" name="New Phytol.">
        <title>Phylogenomics of Endogonaceae and evolution of mycorrhizas within Mucoromycota.</title>
        <authorList>
            <person name="Chang Y."/>
            <person name="Desiro A."/>
            <person name="Na H."/>
            <person name="Sandor L."/>
            <person name="Lipzen A."/>
            <person name="Clum A."/>
            <person name="Barry K."/>
            <person name="Grigoriev I.V."/>
            <person name="Martin F.M."/>
            <person name="Stajich J.E."/>
            <person name="Smith M.E."/>
            <person name="Bonito G."/>
            <person name="Spatafora J.W."/>
        </authorList>
    </citation>
    <scope>NUCLEOTIDE SEQUENCE [LARGE SCALE GENOMIC DNA]</scope>
    <source>
        <strain evidence="1 2">GMNB39</strain>
    </source>
</reference>
<dbReference type="PROSITE" id="PS50850">
    <property type="entry name" value="MFS"/>
    <property type="match status" value="1"/>
</dbReference>
<dbReference type="Pfam" id="PF07690">
    <property type="entry name" value="MFS_1"/>
    <property type="match status" value="1"/>
</dbReference>
<dbReference type="PANTHER" id="PTHR23504">
    <property type="entry name" value="MAJOR FACILITATOR SUPERFAMILY DOMAIN-CONTAINING PROTEIN 10"/>
    <property type="match status" value="1"/>
</dbReference>
<dbReference type="GO" id="GO:0016020">
    <property type="term" value="C:membrane"/>
    <property type="evidence" value="ECO:0007669"/>
    <property type="project" value="UniProtKB-SubCell"/>
</dbReference>
<name>A0A433DEM0_9FUNG</name>
<sequence>MRQHHQPPLTPLIQIGNIASTLTWCFANTFSLFLLSRVIGGLSEGNVQLSVAIISDVTTKETRSWGLALVGIAFAVGFTIGPALGAFFASKDLRSSLPFLVDWGLNPYSAPALLALGLLTVETAYLYAFLPETSALKRDQPDADAKSSRETTPSSALTSTSTLTATQRLSNLHALNASHFLHLLIFSGMEFTLTFLTFDVFDFTHMQQGKLLGYIGILSSLIQGGYVRRSAHRIGEKRLVVQGVTACATGLAVIAGMVAMGGSVMWMYVGATFLAVTSATVVNCLTSLASMQCDAEEAGADPRLERGSALGQFRGRGQLGRALGPVAACSLYWFAGPAWCYGIGAVAMGAVVAFVCVWVPSTKGEKREEKRE</sequence>
<evidence type="ECO:0000313" key="1">
    <source>
        <dbReference type="EMBL" id="RUP49255.1"/>
    </source>
</evidence>
<gene>
    <name evidence="1" type="ORF">BC936DRAFT_142957</name>
</gene>
<keyword evidence="2" id="KW-1185">Reference proteome</keyword>
<dbReference type="EMBL" id="RBNI01002470">
    <property type="protein sequence ID" value="RUP49255.1"/>
    <property type="molecule type" value="Genomic_DNA"/>
</dbReference>
<dbReference type="PRINTS" id="PR01035">
    <property type="entry name" value="TCRTETA"/>
</dbReference>
<accession>A0A433DEM0</accession>
<organism evidence="1 2">
    <name type="scientific">Jimgerdemannia flammicorona</name>
    <dbReference type="NCBI Taxonomy" id="994334"/>
    <lineage>
        <taxon>Eukaryota</taxon>
        <taxon>Fungi</taxon>
        <taxon>Fungi incertae sedis</taxon>
        <taxon>Mucoromycota</taxon>
        <taxon>Mucoromycotina</taxon>
        <taxon>Endogonomycetes</taxon>
        <taxon>Endogonales</taxon>
        <taxon>Endogonaceae</taxon>
        <taxon>Jimgerdemannia</taxon>
    </lineage>
</organism>
<dbReference type="Gene3D" id="1.20.1250.20">
    <property type="entry name" value="MFS general substrate transporter like domains"/>
    <property type="match status" value="1"/>
</dbReference>
<dbReference type="Proteomes" id="UP000268093">
    <property type="component" value="Unassembled WGS sequence"/>
</dbReference>
<dbReference type="InterPro" id="IPR011701">
    <property type="entry name" value="MFS"/>
</dbReference>
<dbReference type="OrthoDB" id="196650at2759"/>
<dbReference type="InterPro" id="IPR001958">
    <property type="entry name" value="Tet-R_TetA/multi-R_MdtG-like"/>
</dbReference>
<evidence type="ECO:0000313" key="2">
    <source>
        <dbReference type="Proteomes" id="UP000268093"/>
    </source>
</evidence>
<proteinExistence type="predicted"/>
<dbReference type="SUPFAM" id="SSF103473">
    <property type="entry name" value="MFS general substrate transporter"/>
    <property type="match status" value="1"/>
</dbReference>
<dbReference type="InterPro" id="IPR036259">
    <property type="entry name" value="MFS_trans_sf"/>
</dbReference>
<dbReference type="GO" id="GO:0022857">
    <property type="term" value="F:transmembrane transporter activity"/>
    <property type="evidence" value="ECO:0007669"/>
    <property type="project" value="InterPro"/>
</dbReference>
<dbReference type="PANTHER" id="PTHR23504:SF31">
    <property type="entry name" value="MAJOR FACILITATOR SUPERFAMILY DOMAIN-CONTAINING PROTEIN 10"/>
    <property type="match status" value="1"/>
</dbReference>
<dbReference type="InterPro" id="IPR020846">
    <property type="entry name" value="MFS_dom"/>
</dbReference>
<comment type="caution">
    <text evidence="1">The sequence shown here is derived from an EMBL/GenBank/DDBJ whole genome shotgun (WGS) entry which is preliminary data.</text>
</comment>